<dbReference type="AlphaFoldDB" id="A0A069E7J7"/>
<evidence type="ECO:0000313" key="1">
    <source>
        <dbReference type="EMBL" id="KCZ83617.1"/>
    </source>
</evidence>
<accession>A0A069E7J7</accession>
<sequence length="61" mass="7055">MIILPIRICLLQAIEVLRFFKPMKIIVGFYPDALREFENGFTCTFGTRDSHTVRHNAMIGI</sequence>
<gene>
    <name evidence="1" type="ORF">HAD_13484</name>
</gene>
<evidence type="ECO:0000313" key="2">
    <source>
        <dbReference type="Proteomes" id="UP000027446"/>
    </source>
</evidence>
<name>A0A069E7J7_9PROT</name>
<keyword evidence="2" id="KW-1185">Reference proteome</keyword>
<dbReference type="PATRIC" id="fig|1280949.3.peg.2742"/>
<organism evidence="1 2">
    <name type="scientific">Hyphomonas adhaerens MHS-3</name>
    <dbReference type="NCBI Taxonomy" id="1280949"/>
    <lineage>
        <taxon>Bacteria</taxon>
        <taxon>Pseudomonadati</taxon>
        <taxon>Pseudomonadota</taxon>
        <taxon>Alphaproteobacteria</taxon>
        <taxon>Hyphomonadales</taxon>
        <taxon>Hyphomonadaceae</taxon>
        <taxon>Hyphomonas</taxon>
    </lineage>
</organism>
<dbReference type="Proteomes" id="UP000027446">
    <property type="component" value="Unassembled WGS sequence"/>
</dbReference>
<reference evidence="1 2" key="1">
    <citation type="journal article" date="2014" name="Antonie Van Leeuwenhoek">
        <title>Hyphomonas beringensis sp. nov. and Hyphomonas chukchiensis sp. nov., isolated from surface seawater of the Bering Sea and Chukchi Sea.</title>
        <authorList>
            <person name="Li C."/>
            <person name="Lai Q."/>
            <person name="Li G."/>
            <person name="Dong C."/>
            <person name="Wang J."/>
            <person name="Liao Y."/>
            <person name="Shao Z."/>
        </authorList>
    </citation>
    <scope>NUCLEOTIDE SEQUENCE [LARGE SCALE GENOMIC DNA]</scope>
    <source>
        <strain evidence="1 2">MHS-3</strain>
    </source>
</reference>
<proteinExistence type="predicted"/>
<protein>
    <submittedName>
        <fullName evidence="1">Uncharacterized protein</fullName>
    </submittedName>
</protein>
<dbReference type="EMBL" id="ARYH01000002">
    <property type="protein sequence ID" value="KCZ83617.1"/>
    <property type="molecule type" value="Genomic_DNA"/>
</dbReference>
<comment type="caution">
    <text evidence="1">The sequence shown here is derived from an EMBL/GenBank/DDBJ whole genome shotgun (WGS) entry which is preliminary data.</text>
</comment>